<gene>
    <name evidence="3" type="ORF">DASB73_009700</name>
</gene>
<keyword evidence="1" id="KW-0812">Transmembrane</keyword>
<feature type="transmembrane region" description="Helical" evidence="1">
    <location>
        <begin position="110"/>
        <end position="128"/>
    </location>
</feature>
<dbReference type="Proteomes" id="UP001362899">
    <property type="component" value="Unassembled WGS sequence"/>
</dbReference>
<feature type="transmembrane region" description="Helical" evidence="1">
    <location>
        <begin position="188"/>
        <end position="207"/>
    </location>
</feature>
<sequence length="315" mass="36092">MNTSLNGFYVPQTNERQYPIIITILSSIAGSLIMTSEENTWSSRFTSKIYLKISEIKNWIIPAVSAIVWIAMLGTYFAVWSFYSFEIMPWMDHQKIMYISDLTANYLPGFFSRCIICQGLFFLWATILELKYSHINTDFKKSPLISTFFNSTLFSLSENIAVSAAVIAQSSAVVLSIYDTRRYSSLHLYTLITLCVSMGFLTFFQTLKMLTCENYNVPIVIIRSSYFVIEIALAVSMAFTAQTHRDLSAVTEWSLALIYPVWMITVSVILANEEKRTTNRSIVDETELIEVVELDVTISESTEEECSCRKLFQRR</sequence>
<evidence type="ECO:0000259" key="2">
    <source>
        <dbReference type="Pfam" id="PF10277"/>
    </source>
</evidence>
<proteinExistence type="predicted"/>
<dbReference type="InterPro" id="IPR019402">
    <property type="entry name" value="CWH43_N"/>
</dbReference>
<feature type="domain" description="CWH43-like N-terminal" evidence="2">
    <location>
        <begin position="59"/>
        <end position="267"/>
    </location>
</feature>
<accession>A0AAV5RFL4</accession>
<organism evidence="3 4">
    <name type="scientific">Starmerella bacillaris</name>
    <name type="common">Yeast</name>
    <name type="synonym">Candida zemplinina</name>
    <dbReference type="NCBI Taxonomy" id="1247836"/>
    <lineage>
        <taxon>Eukaryota</taxon>
        <taxon>Fungi</taxon>
        <taxon>Dikarya</taxon>
        <taxon>Ascomycota</taxon>
        <taxon>Saccharomycotina</taxon>
        <taxon>Dipodascomycetes</taxon>
        <taxon>Dipodascales</taxon>
        <taxon>Trichomonascaceae</taxon>
        <taxon>Starmerella</taxon>
    </lineage>
</organism>
<reference evidence="3 4" key="1">
    <citation type="journal article" date="2023" name="Elife">
        <title>Identification of key yeast species and microbe-microbe interactions impacting larval growth of Drosophila in the wild.</title>
        <authorList>
            <person name="Mure A."/>
            <person name="Sugiura Y."/>
            <person name="Maeda R."/>
            <person name="Honda K."/>
            <person name="Sakurai N."/>
            <person name="Takahashi Y."/>
            <person name="Watada M."/>
            <person name="Katoh T."/>
            <person name="Gotoh A."/>
            <person name="Gotoh Y."/>
            <person name="Taniguchi I."/>
            <person name="Nakamura K."/>
            <person name="Hayashi T."/>
            <person name="Katayama T."/>
            <person name="Uemura T."/>
            <person name="Hattori Y."/>
        </authorList>
    </citation>
    <scope>NUCLEOTIDE SEQUENCE [LARGE SCALE GENOMIC DNA]</scope>
    <source>
        <strain evidence="3 4">SB-73</strain>
    </source>
</reference>
<keyword evidence="1" id="KW-1133">Transmembrane helix</keyword>
<feature type="transmembrane region" description="Helical" evidence="1">
    <location>
        <begin position="253"/>
        <end position="271"/>
    </location>
</feature>
<dbReference type="AlphaFoldDB" id="A0AAV5RFL4"/>
<name>A0AAV5RFL4_STABA</name>
<feature type="transmembrane region" description="Helical" evidence="1">
    <location>
        <begin position="148"/>
        <end position="168"/>
    </location>
</feature>
<feature type="transmembrane region" description="Helical" evidence="1">
    <location>
        <begin position="59"/>
        <end position="83"/>
    </location>
</feature>
<evidence type="ECO:0000313" key="4">
    <source>
        <dbReference type="Proteomes" id="UP001362899"/>
    </source>
</evidence>
<protein>
    <recommendedName>
        <fullName evidence="2">CWH43-like N-terminal domain-containing protein</fullName>
    </recommendedName>
</protein>
<comment type="caution">
    <text evidence="3">The sequence shown here is derived from an EMBL/GenBank/DDBJ whole genome shotgun (WGS) entry which is preliminary data.</text>
</comment>
<dbReference type="Pfam" id="PF10277">
    <property type="entry name" value="Frag1"/>
    <property type="match status" value="1"/>
</dbReference>
<evidence type="ECO:0000313" key="3">
    <source>
        <dbReference type="EMBL" id="GMM50012.1"/>
    </source>
</evidence>
<keyword evidence="4" id="KW-1185">Reference proteome</keyword>
<feature type="transmembrane region" description="Helical" evidence="1">
    <location>
        <begin position="219"/>
        <end position="241"/>
    </location>
</feature>
<dbReference type="EMBL" id="BTGC01000003">
    <property type="protein sequence ID" value="GMM50012.1"/>
    <property type="molecule type" value="Genomic_DNA"/>
</dbReference>
<feature type="transmembrane region" description="Helical" evidence="1">
    <location>
        <begin position="20"/>
        <end position="38"/>
    </location>
</feature>
<keyword evidence="1" id="KW-0472">Membrane</keyword>
<evidence type="ECO:0000256" key="1">
    <source>
        <dbReference type="SAM" id="Phobius"/>
    </source>
</evidence>